<evidence type="ECO:0000256" key="1">
    <source>
        <dbReference type="SAM" id="MobiDB-lite"/>
    </source>
</evidence>
<proteinExistence type="predicted"/>
<sequence>MQPTNRGPETAGPTIVVTDGVATQPTAPDDETESPTTTTLTIIPSASTGGNWPTFATQPTGTPTGVGTDEGTTRPTTEEDDNNAESPTTITLTIVPSSSTGDNWPPTVMQPTDQIATIAPSTSPVSQAPTTDDANAGNVALPPVAPSSTLDPTTTTIPTKQPETAAPVKTIVPTNVGSMMGGPSKSPTVSGDGVKPSNAPSGVPANETPVPSAAPVPSTAPVELFTSEEPSHAPTELPSRPVDTLGPTGSCGLQTLIKCQTIHPLSAETVSCDEISPLEDTSCKGPMERAQFQIIYASCDKSRNGQSADAFVCTDVAAFDNEPLVRVVCFDAREQLLIDVSRLQYEDSFYLDLSNSSATANETTCSIYSAADTDDDDEGILLQRVTMDLSSSSSSSPVLGLQNTFGSLQLQGCDDLQCDHEVSYAYTILNNGSEAAIITSLQSNRTSSSGVDVQDHLNDLWSPEIAAGSVVILPRDETINRCRDNHFTTHVQVEATSELSGLTCPSESTYQFSTSVSCLLAVDIQCFSDEGVDCLQLESPAISCGNAPLTELRFKYQPRNCNESFAISPQSEGHSTCVDFQEIPNYYPVGIVCLPYADGVVDSNASFPEETVFPGKTIDIRATDGSALPPTLLCVIRDSAALGGSSLYQEVTFSTSNAETGELLELKSTFGSLQLQRCSDPSGEVADCMAEIDFTYTIDNIGTNEIDITQFERTTNGISVELENGLWQTNLAPADNLRLAERRTVNLCDAREYQTSVMVAANPPNNLTCFGEAQHEFEVNPPCDVVVMLGCTTLGGIDCNELVGEQMVQCMCEDGCPRELVYRYTAASCAEDLEGCADFAPNEALVELVVTSDEVKFFEGRVQIDDDIVLENQGECLPEKFQINVVSIGAGDISQIAMLDSSCDTGRNALLDDFGAFEFVGYTCSDLVPHNCHVDVEYQIDTAWSGTEDQVLSDWNFVLNGVESPGSITFPALTTQNEYSTIIPSQVDLCADGQHDASVYAVGKADTTGEECSDEAALVFNIAAGTPFPTNSPSDVSAQPVSPRPTSVTSNGTISQPALIPSQSPGQTQAELPSTTTQPSYEPTVEANMVPNSSSPVIPVLVPTDTPSVMPAGIPSNAATELPTMPLSNQPTNVNTGSVVGPTTLSDTKPSNQPTIIDIGGVVGPTAISDTVPSNQPTIVDIGTVVGPTTINDTELSNQPTIINTGSAVGPTTISDTEPSNQPTIH</sequence>
<comment type="caution">
    <text evidence="3">The sequence shown here is derived from an EMBL/GenBank/DDBJ whole genome shotgun (WGS) entry which is preliminary data.</text>
</comment>
<feature type="compositionally biased region" description="Low complexity" evidence="1">
    <location>
        <begin position="208"/>
        <end position="218"/>
    </location>
</feature>
<accession>A0A9N8EMW1</accession>
<gene>
    <name evidence="3" type="ORF">SEMRO_1253_G256340.1</name>
</gene>
<feature type="region of interest" description="Disordered" evidence="1">
    <location>
        <begin position="1192"/>
        <end position="1226"/>
    </location>
</feature>
<feature type="domain" description="DUF7467" evidence="2">
    <location>
        <begin position="297"/>
        <end position="413"/>
    </location>
</feature>
<evidence type="ECO:0000313" key="4">
    <source>
        <dbReference type="Proteomes" id="UP001153069"/>
    </source>
</evidence>
<feature type="region of interest" description="Disordered" evidence="1">
    <location>
        <begin position="1029"/>
        <end position="1085"/>
    </location>
</feature>
<evidence type="ECO:0000313" key="3">
    <source>
        <dbReference type="EMBL" id="CAB9521954.1"/>
    </source>
</evidence>
<reference evidence="3" key="1">
    <citation type="submission" date="2020-06" db="EMBL/GenBank/DDBJ databases">
        <authorList>
            <consortium name="Plant Systems Biology data submission"/>
        </authorList>
    </citation>
    <scope>NUCLEOTIDE SEQUENCE</scope>
    <source>
        <strain evidence="3">D6</strain>
    </source>
</reference>
<feature type="region of interest" description="Disordered" evidence="1">
    <location>
        <begin position="1"/>
        <end position="85"/>
    </location>
</feature>
<dbReference type="EMBL" id="CAICTM010001251">
    <property type="protein sequence ID" value="CAB9521954.1"/>
    <property type="molecule type" value="Genomic_DNA"/>
</dbReference>
<dbReference type="AlphaFoldDB" id="A0A9N8EMW1"/>
<name>A0A9N8EMW1_9STRA</name>
<feature type="domain" description="DUF7467" evidence="2">
    <location>
        <begin position="817"/>
        <end position="922"/>
    </location>
</feature>
<evidence type="ECO:0000259" key="2">
    <source>
        <dbReference type="Pfam" id="PF24269"/>
    </source>
</evidence>
<feature type="domain" description="DUF7467" evidence="2">
    <location>
        <begin position="550"/>
        <end position="677"/>
    </location>
</feature>
<keyword evidence="4" id="KW-1185">Reference proteome</keyword>
<feature type="compositionally biased region" description="Low complexity" evidence="1">
    <location>
        <begin position="57"/>
        <end position="70"/>
    </location>
</feature>
<dbReference type="InterPro" id="IPR055890">
    <property type="entry name" value="DUF7467"/>
</dbReference>
<feature type="region of interest" description="Disordered" evidence="1">
    <location>
        <begin position="173"/>
        <end position="218"/>
    </location>
</feature>
<feature type="compositionally biased region" description="Polar residues" evidence="1">
    <location>
        <begin position="1029"/>
        <end position="1081"/>
    </location>
</feature>
<dbReference type="Pfam" id="PF24269">
    <property type="entry name" value="DUF7467"/>
    <property type="match status" value="3"/>
</dbReference>
<protein>
    <recommendedName>
        <fullName evidence="2">DUF7467 domain-containing protein</fullName>
    </recommendedName>
</protein>
<feature type="region of interest" description="Disordered" evidence="1">
    <location>
        <begin position="227"/>
        <end position="246"/>
    </location>
</feature>
<feature type="compositionally biased region" description="Low complexity" evidence="1">
    <location>
        <begin position="34"/>
        <end position="48"/>
    </location>
</feature>
<dbReference type="Proteomes" id="UP001153069">
    <property type="component" value="Unassembled WGS sequence"/>
</dbReference>
<organism evidence="3 4">
    <name type="scientific">Seminavis robusta</name>
    <dbReference type="NCBI Taxonomy" id="568900"/>
    <lineage>
        <taxon>Eukaryota</taxon>
        <taxon>Sar</taxon>
        <taxon>Stramenopiles</taxon>
        <taxon>Ochrophyta</taxon>
        <taxon>Bacillariophyta</taxon>
        <taxon>Bacillariophyceae</taxon>
        <taxon>Bacillariophycidae</taxon>
        <taxon>Naviculales</taxon>
        <taxon>Naviculaceae</taxon>
        <taxon>Seminavis</taxon>
    </lineage>
</organism>